<feature type="compositionally biased region" description="Low complexity" evidence="1">
    <location>
        <begin position="165"/>
        <end position="184"/>
    </location>
</feature>
<reference evidence="4" key="2">
    <citation type="journal article" date="2018" name="Nat. Commun.">
        <title>Extreme sensitivity to ultraviolet light in the fungal pathogen causing white-nose syndrome of bats.</title>
        <authorList>
            <person name="Palmer J.M."/>
            <person name="Drees K.P."/>
            <person name="Foster J.T."/>
            <person name="Lindner D.L."/>
        </authorList>
    </citation>
    <scope>NUCLEOTIDE SEQUENCE [LARGE SCALE GENOMIC DNA]</scope>
    <source>
        <strain evidence="4">UAMH 10579</strain>
    </source>
</reference>
<evidence type="ECO:0000256" key="1">
    <source>
        <dbReference type="SAM" id="MobiDB-lite"/>
    </source>
</evidence>
<evidence type="ECO:0000313" key="4">
    <source>
        <dbReference type="Proteomes" id="UP000091956"/>
    </source>
</evidence>
<dbReference type="GeneID" id="28834892"/>
<dbReference type="RefSeq" id="XP_018134047.1">
    <property type="nucleotide sequence ID" value="XM_018271027.2"/>
</dbReference>
<organism evidence="3 4">
    <name type="scientific">Pseudogymnoascus verrucosus</name>
    <dbReference type="NCBI Taxonomy" id="342668"/>
    <lineage>
        <taxon>Eukaryota</taxon>
        <taxon>Fungi</taxon>
        <taxon>Dikarya</taxon>
        <taxon>Ascomycota</taxon>
        <taxon>Pezizomycotina</taxon>
        <taxon>Leotiomycetes</taxon>
        <taxon>Thelebolales</taxon>
        <taxon>Thelebolaceae</taxon>
        <taxon>Pseudogymnoascus</taxon>
    </lineage>
</organism>
<feature type="region of interest" description="Disordered" evidence="1">
    <location>
        <begin position="437"/>
        <end position="459"/>
    </location>
</feature>
<dbReference type="InterPro" id="IPR009349">
    <property type="entry name" value="TRIP4/RQT4_C2HC5_Znf"/>
</dbReference>
<sequence length="533" mass="57580">MSLQQLSKLLPLPEEDLQQVLAYASTLPPQEAVEHFNNLLGESPASIEFISTFNSRRQPAPSSSSNQASSSSASSAVPKSTRAPKKKKPQIHTPAPRKVQETTYAGQGKAYQKKGNDAYVPPRAGPSQQNNNLSLRDPPKKTQTPPPRPPPSAAGRLISDPLKKPSSAPTTRTSSPARPSARPTKISITGGTPMSSASANLSELDALIYSLENASTSAVSNASRACNCIATKHALLAAAPNCLNCGKVICVKEGFGPCTFCGQPILRPEDRDNIVRELRADRAQEKQAIDRAAHRRVETTKNPYVSRAAAVPAGPTPAEISRGDGEGLSAAEKAQAHRDRLLGFQAQNASRTRVYDEAADFATPDVGVSQWAGPMERARMLKQQQKVLREQEWNAKPEYEKKREMVSLDVVGGKLVKTFKRVDVKYHDTVEDKENIDEGEGVDAGGYEQADARTSGGAYSRNPLIGGLIRPVFTPPEGKGVEDGEAQTRKKTWRRLQDDYDDNEEVILDGGVYGSSSMLEGDMREGADEKAGT</sequence>
<dbReference type="GO" id="GO:0045893">
    <property type="term" value="P:positive regulation of DNA-templated transcription"/>
    <property type="evidence" value="ECO:0007669"/>
    <property type="project" value="TreeGrafter"/>
</dbReference>
<feature type="domain" description="TRIP4/RQT4 C2HC5-type zinc finger" evidence="2">
    <location>
        <begin position="224"/>
        <end position="275"/>
    </location>
</feature>
<dbReference type="OrthoDB" id="338816at2759"/>
<evidence type="ECO:0000313" key="3">
    <source>
        <dbReference type="EMBL" id="OBU00315.1"/>
    </source>
</evidence>
<dbReference type="GO" id="GO:0072344">
    <property type="term" value="P:rescue of stalled ribosome"/>
    <property type="evidence" value="ECO:0007669"/>
    <property type="project" value="InterPro"/>
</dbReference>
<dbReference type="GO" id="GO:0008270">
    <property type="term" value="F:zinc ion binding"/>
    <property type="evidence" value="ECO:0007669"/>
    <property type="project" value="InterPro"/>
</dbReference>
<dbReference type="GO" id="GO:0180022">
    <property type="term" value="C:RQC-trigger complex"/>
    <property type="evidence" value="ECO:0007669"/>
    <property type="project" value="InterPro"/>
</dbReference>
<feature type="region of interest" description="Disordered" evidence="1">
    <location>
        <begin position="54"/>
        <end position="194"/>
    </location>
</feature>
<accession>A0A1B8GWU7</accession>
<feature type="compositionally biased region" description="Basic and acidic residues" evidence="1">
    <location>
        <begin position="479"/>
        <end position="488"/>
    </location>
</feature>
<feature type="region of interest" description="Disordered" evidence="1">
    <location>
        <begin position="511"/>
        <end position="533"/>
    </location>
</feature>
<protein>
    <recommendedName>
        <fullName evidence="2">TRIP4/RQT4 C2HC5-type zinc finger domain-containing protein</fullName>
    </recommendedName>
</protein>
<gene>
    <name evidence="3" type="ORF">VE01_01506</name>
</gene>
<evidence type="ECO:0000259" key="2">
    <source>
        <dbReference type="Pfam" id="PF06221"/>
    </source>
</evidence>
<dbReference type="Pfam" id="PF06221">
    <property type="entry name" value="zf-C2HC5"/>
    <property type="match status" value="1"/>
</dbReference>
<name>A0A1B8GWU7_9PEZI</name>
<dbReference type="PANTHER" id="PTHR12963:SF4">
    <property type="entry name" value="ACTIVATING SIGNAL COINTEGRATOR 1"/>
    <property type="match status" value="1"/>
</dbReference>
<reference evidence="3 4" key="1">
    <citation type="submission" date="2016-03" db="EMBL/GenBank/DDBJ databases">
        <title>Comparative genomics of Pseudogymnoascus destructans, the fungus causing white-nose syndrome of bats.</title>
        <authorList>
            <person name="Palmer J.M."/>
            <person name="Drees K.P."/>
            <person name="Foster J.T."/>
            <person name="Lindner D.L."/>
        </authorList>
    </citation>
    <scope>NUCLEOTIDE SEQUENCE [LARGE SCALE GENOMIC DNA]</scope>
    <source>
        <strain evidence="3 4">UAMH 10579</strain>
    </source>
</reference>
<dbReference type="PANTHER" id="PTHR12963">
    <property type="entry name" value="THYROID RECEPTOR INTERACTING PROTEIN RELATED"/>
    <property type="match status" value="1"/>
</dbReference>
<feature type="compositionally biased region" description="Basic and acidic residues" evidence="1">
    <location>
        <begin position="521"/>
        <end position="533"/>
    </location>
</feature>
<feature type="compositionally biased region" description="Low complexity" evidence="1">
    <location>
        <begin position="54"/>
        <end position="76"/>
    </location>
</feature>
<dbReference type="EMBL" id="KV460209">
    <property type="protein sequence ID" value="OBU00315.1"/>
    <property type="molecule type" value="Genomic_DNA"/>
</dbReference>
<feature type="region of interest" description="Disordered" evidence="1">
    <location>
        <begin position="473"/>
        <end position="492"/>
    </location>
</feature>
<dbReference type="STRING" id="342668.A0A1B8GWU7"/>
<dbReference type="GO" id="GO:0005634">
    <property type="term" value="C:nucleus"/>
    <property type="evidence" value="ECO:0007669"/>
    <property type="project" value="InterPro"/>
</dbReference>
<proteinExistence type="predicted"/>
<dbReference type="AlphaFoldDB" id="A0A1B8GWU7"/>
<dbReference type="Proteomes" id="UP000091956">
    <property type="component" value="Unassembled WGS sequence"/>
</dbReference>
<keyword evidence="4" id="KW-1185">Reference proteome</keyword>
<dbReference type="InterPro" id="IPR039128">
    <property type="entry name" value="TRIP4-like"/>
</dbReference>